<accession>A0A9E7JDP1</accession>
<dbReference type="Gene3D" id="1.20.1280.50">
    <property type="match status" value="1"/>
</dbReference>
<dbReference type="InterPro" id="IPR036047">
    <property type="entry name" value="F-box-like_dom_sf"/>
</dbReference>
<name>A0A9E7JDP1_9LILI</name>
<dbReference type="Pfam" id="PF00646">
    <property type="entry name" value="F-box"/>
    <property type="match status" value="1"/>
</dbReference>
<organism evidence="3 4">
    <name type="scientific">Musa troglodytarum</name>
    <name type="common">fe'i banana</name>
    <dbReference type="NCBI Taxonomy" id="320322"/>
    <lineage>
        <taxon>Eukaryota</taxon>
        <taxon>Viridiplantae</taxon>
        <taxon>Streptophyta</taxon>
        <taxon>Embryophyta</taxon>
        <taxon>Tracheophyta</taxon>
        <taxon>Spermatophyta</taxon>
        <taxon>Magnoliopsida</taxon>
        <taxon>Liliopsida</taxon>
        <taxon>Zingiberales</taxon>
        <taxon>Musaceae</taxon>
        <taxon>Musa</taxon>
    </lineage>
</organism>
<evidence type="ECO:0000259" key="2">
    <source>
        <dbReference type="Pfam" id="PF03478"/>
    </source>
</evidence>
<protein>
    <recommendedName>
        <fullName evidence="5">F-box domain-containing protein</fullName>
    </recommendedName>
</protein>
<feature type="domain" description="KIB1-4 beta-propeller" evidence="2">
    <location>
        <begin position="107"/>
        <end position="309"/>
    </location>
</feature>
<evidence type="ECO:0000313" key="4">
    <source>
        <dbReference type="Proteomes" id="UP001055439"/>
    </source>
</evidence>
<sequence>MAHRPWSDLPELALLAVLRRLPSLLDLFAFAGVCRSWRSLLRSSAALLYLSSRPPLLLRPPRHLRRRQFRPLLAADGSDGFSLHALDDLRTPYRSLFPVSTAAADLGLAYSHGYLILLRGRARSDPVLADVLTGAEILLPALPPDGFPFYYGTLTAPPASPDCCLLLFYSNYTLMCCRIGEPHPEWARLSIEKGQSYLARVLRFKDRGAAGRRRASPAAGLRSVGLRPQLVECGGELLAVLFVQEGRPWITGIHVFRLDFGRMEWAQVESLGDHCLFIDCAGKCPVSGVHPSSWGGRSNCVYVAAPGYDAWVEYSLDDKTWSQSSVSSGHTISGRQLPPVVGAQSGELRWPSPVWVYPSIFCAEMYQSSVAIQCKDAAQAHQQQLNERSRDGNAESGYSAEEALLSVCWSCPRDVFLPHPHLPLTMAVHNHFPAVPFLLSPRSSLFLYPKHATMVRRSPPSTAPPISLALLPTHLLRRRFSTLIKNRSVSPALPVVISILNPDYDENGVEDQSGIAPDSVLFRWGGSCKRRQYLTYPPLSLSDS</sequence>
<dbReference type="AlphaFoldDB" id="A0A9E7JDP1"/>
<evidence type="ECO:0000259" key="1">
    <source>
        <dbReference type="Pfam" id="PF00646"/>
    </source>
</evidence>
<dbReference type="SUPFAM" id="SSF81383">
    <property type="entry name" value="F-box domain"/>
    <property type="match status" value="1"/>
</dbReference>
<dbReference type="PANTHER" id="PTHR33800">
    <property type="entry name" value="OS06G0113600 PROTEIN"/>
    <property type="match status" value="1"/>
</dbReference>
<dbReference type="Pfam" id="PF03478">
    <property type="entry name" value="Beta-prop_KIB1-4"/>
    <property type="match status" value="1"/>
</dbReference>
<feature type="domain" description="F-box" evidence="1">
    <location>
        <begin position="6"/>
        <end position="44"/>
    </location>
</feature>
<evidence type="ECO:0008006" key="5">
    <source>
        <dbReference type="Google" id="ProtNLM"/>
    </source>
</evidence>
<dbReference type="EMBL" id="CP097503">
    <property type="protein sequence ID" value="URD77189.1"/>
    <property type="molecule type" value="Genomic_DNA"/>
</dbReference>
<keyword evidence="4" id="KW-1185">Reference proteome</keyword>
<gene>
    <name evidence="3" type="ORF">MUK42_10775</name>
</gene>
<dbReference type="InterPro" id="IPR005174">
    <property type="entry name" value="KIB1-4_b-propeller"/>
</dbReference>
<reference evidence="3" key="1">
    <citation type="submission" date="2022-05" db="EMBL/GenBank/DDBJ databases">
        <title>The Musa troglodytarum L. genome provides insights into the mechanism of non-climacteric behaviour and enrichment of carotenoids.</title>
        <authorList>
            <person name="Wang J."/>
        </authorList>
    </citation>
    <scope>NUCLEOTIDE SEQUENCE</scope>
    <source>
        <tissue evidence="3">Leaf</tissue>
    </source>
</reference>
<evidence type="ECO:0000313" key="3">
    <source>
        <dbReference type="EMBL" id="URD77189.1"/>
    </source>
</evidence>
<dbReference type="InterPro" id="IPR001810">
    <property type="entry name" value="F-box_dom"/>
</dbReference>
<proteinExistence type="predicted"/>
<dbReference type="Proteomes" id="UP001055439">
    <property type="component" value="Chromosome 10"/>
</dbReference>
<dbReference type="PANTHER" id="PTHR33800:SF13">
    <property type="entry name" value="OS06G0113600 PROTEIN"/>
    <property type="match status" value="1"/>
</dbReference>